<dbReference type="PANTHER" id="PTHR44207">
    <property type="entry name" value="SURFACE ANTIGEN BSPA-LIKE-RELATED"/>
    <property type="match status" value="1"/>
</dbReference>
<protein>
    <submittedName>
        <fullName evidence="3">Ankyrin repeat domain-containing protein</fullName>
    </submittedName>
</protein>
<feature type="signal peptide" evidence="2">
    <location>
        <begin position="1"/>
        <end position="19"/>
    </location>
</feature>
<evidence type="ECO:0000313" key="4">
    <source>
        <dbReference type="Proteomes" id="UP000746690"/>
    </source>
</evidence>
<feature type="repeat" description="ANK" evidence="1">
    <location>
        <begin position="437"/>
        <end position="470"/>
    </location>
</feature>
<feature type="chain" id="PRO_5045421834" evidence="2">
    <location>
        <begin position="20"/>
        <end position="494"/>
    </location>
</feature>
<dbReference type="EMBL" id="JABBHF010000004">
    <property type="protein sequence ID" value="NMH87395.1"/>
    <property type="molecule type" value="Genomic_DNA"/>
</dbReference>
<comment type="caution">
    <text evidence="3">The sequence shown here is derived from an EMBL/GenBank/DDBJ whole genome shotgun (WGS) entry which is preliminary data.</text>
</comment>
<accession>A0ABX1RWL3</accession>
<name>A0ABX1RWL3_9FLAO</name>
<dbReference type="InterPro" id="IPR002110">
    <property type="entry name" value="Ankyrin_rpt"/>
</dbReference>
<keyword evidence="2" id="KW-0732">Signal</keyword>
<dbReference type="InterPro" id="IPR036770">
    <property type="entry name" value="Ankyrin_rpt-contain_sf"/>
</dbReference>
<dbReference type="RefSeq" id="WP_169671877.1">
    <property type="nucleotide sequence ID" value="NZ_JABBHF010000004.1"/>
</dbReference>
<reference evidence="3 4" key="1">
    <citation type="submission" date="2020-04" db="EMBL/GenBank/DDBJ databases">
        <title>A Flavivirga sp. nov.</title>
        <authorList>
            <person name="Sun X."/>
        </authorList>
    </citation>
    <scope>NUCLEOTIDE SEQUENCE [LARGE SCALE GENOMIC DNA]</scope>
    <source>
        <strain evidence="3 4">Y03</strain>
    </source>
</reference>
<keyword evidence="4" id="KW-1185">Reference proteome</keyword>
<sequence length="494" mass="55664">MKIFKFLLVYLWFANLLQAQEKNIFWKGDFWKTNPTIEVIDQKIAEGHSASDLNPNGFDAVVYAILSKTPNRIIKYLLSKAGNDVNKLTHDKRTYVFWAAYKDNLELMKYLISKHARMDLKDAHHFSVLTFAAATGVTNLDIYNLCIESGIAIKDDVDEHGANALLLLIPHLKNFEIVDYFIKKGLSITSEDHAGNGVFNYTAQAGNKVMLEKLIKKGIPYNELNNNGGNAMLLATRGSRRGYNSLDFFKYLESLGIAPNITNNDGMTPLHNLAYGNKDLETLNYFFKNGVDVNQIDKEGNTALINASRWNSLEIIKELITKTQKINHINNNGQSALTKAIGNTPEVVDFLVKKEADVHVIDTKGNNLVYYLFKTFDVNKQKAFNQKLKILSSKGLKIKAIQKDGSTLFHLAVYSNNLDLLKYVNALGVDLNTKNRDGITPLHLAAMKAKDTKILKYLLSINADKNIKTDFDESVYDLAKENELLKGKNINFLK</sequence>
<dbReference type="PROSITE" id="PS50297">
    <property type="entry name" value="ANK_REP_REGION"/>
    <property type="match status" value="2"/>
</dbReference>
<organism evidence="3 4">
    <name type="scientific">Flavivirga algicola</name>
    <dbReference type="NCBI Taxonomy" id="2729136"/>
    <lineage>
        <taxon>Bacteria</taxon>
        <taxon>Pseudomonadati</taxon>
        <taxon>Bacteroidota</taxon>
        <taxon>Flavobacteriia</taxon>
        <taxon>Flavobacteriales</taxon>
        <taxon>Flavobacteriaceae</taxon>
        <taxon>Flavivirga</taxon>
    </lineage>
</organism>
<evidence type="ECO:0000256" key="1">
    <source>
        <dbReference type="PROSITE-ProRule" id="PRU00023"/>
    </source>
</evidence>
<dbReference type="PANTHER" id="PTHR44207:SF2">
    <property type="entry name" value="REPEAT PROTEIN, PUTATIVE-RELATED"/>
    <property type="match status" value="1"/>
</dbReference>
<evidence type="ECO:0000313" key="3">
    <source>
        <dbReference type="EMBL" id="NMH87395.1"/>
    </source>
</evidence>
<evidence type="ECO:0000256" key="2">
    <source>
        <dbReference type="SAM" id="SignalP"/>
    </source>
</evidence>
<dbReference type="SUPFAM" id="SSF48403">
    <property type="entry name" value="Ankyrin repeat"/>
    <property type="match status" value="2"/>
</dbReference>
<dbReference type="PROSITE" id="PS50088">
    <property type="entry name" value="ANK_REPEAT"/>
    <property type="match status" value="3"/>
</dbReference>
<keyword evidence="1" id="KW-0040">ANK repeat</keyword>
<dbReference type="Pfam" id="PF12796">
    <property type="entry name" value="Ank_2"/>
    <property type="match status" value="3"/>
</dbReference>
<feature type="repeat" description="ANK" evidence="1">
    <location>
        <begin position="404"/>
        <end position="436"/>
    </location>
</feature>
<proteinExistence type="predicted"/>
<dbReference type="Proteomes" id="UP000746690">
    <property type="component" value="Unassembled WGS sequence"/>
</dbReference>
<dbReference type="SMART" id="SM00248">
    <property type="entry name" value="ANK"/>
    <property type="match status" value="11"/>
</dbReference>
<dbReference type="Gene3D" id="1.25.40.20">
    <property type="entry name" value="Ankyrin repeat-containing domain"/>
    <property type="match status" value="2"/>
</dbReference>
<gene>
    <name evidence="3" type="ORF">HHX25_07760</name>
</gene>
<feature type="repeat" description="ANK" evidence="1">
    <location>
        <begin position="265"/>
        <end position="298"/>
    </location>
</feature>